<keyword evidence="2" id="KW-1133">Transmembrane helix</keyword>
<dbReference type="AlphaFoldDB" id="A0A9P9ANN5"/>
<protein>
    <submittedName>
        <fullName evidence="3">Uncharacterized protein</fullName>
    </submittedName>
</protein>
<evidence type="ECO:0000313" key="4">
    <source>
        <dbReference type="Proteomes" id="UP000777438"/>
    </source>
</evidence>
<accession>A0A9P9ANN5</accession>
<feature type="transmembrane region" description="Helical" evidence="2">
    <location>
        <begin position="67"/>
        <end position="86"/>
    </location>
</feature>
<name>A0A9P9ANN5_9HYPO</name>
<organism evidence="3 4">
    <name type="scientific">Thelonectria olida</name>
    <dbReference type="NCBI Taxonomy" id="1576542"/>
    <lineage>
        <taxon>Eukaryota</taxon>
        <taxon>Fungi</taxon>
        <taxon>Dikarya</taxon>
        <taxon>Ascomycota</taxon>
        <taxon>Pezizomycotina</taxon>
        <taxon>Sordariomycetes</taxon>
        <taxon>Hypocreomycetidae</taxon>
        <taxon>Hypocreales</taxon>
        <taxon>Nectriaceae</taxon>
        <taxon>Thelonectria</taxon>
    </lineage>
</organism>
<proteinExistence type="predicted"/>
<evidence type="ECO:0000313" key="3">
    <source>
        <dbReference type="EMBL" id="KAH6887130.1"/>
    </source>
</evidence>
<dbReference type="Proteomes" id="UP000777438">
    <property type="component" value="Unassembled WGS sequence"/>
</dbReference>
<sequence length="149" mass="16219">MRAKCLGMRSNSTEQVFAVESTARMFGHKGEFPGNLHSIPNLTSYITIQSHLTHIFHPPIQCTMRSLLYVLFFVGLSINALAAPILQGGSRATGPTNNVRNIATEKGQNKPRTTINNESNKGGVLEFDIGDVPLRLPGGEPDKIAHVPK</sequence>
<evidence type="ECO:0000256" key="1">
    <source>
        <dbReference type="SAM" id="MobiDB-lite"/>
    </source>
</evidence>
<evidence type="ECO:0000256" key="2">
    <source>
        <dbReference type="SAM" id="Phobius"/>
    </source>
</evidence>
<gene>
    <name evidence="3" type="ORF">B0T10DRAFT_575723</name>
</gene>
<keyword evidence="2" id="KW-0812">Transmembrane</keyword>
<reference evidence="3 4" key="1">
    <citation type="journal article" date="2021" name="Nat. Commun.">
        <title>Genetic determinants of endophytism in the Arabidopsis root mycobiome.</title>
        <authorList>
            <person name="Mesny F."/>
            <person name="Miyauchi S."/>
            <person name="Thiergart T."/>
            <person name="Pickel B."/>
            <person name="Atanasova L."/>
            <person name="Karlsson M."/>
            <person name="Huettel B."/>
            <person name="Barry K.W."/>
            <person name="Haridas S."/>
            <person name="Chen C."/>
            <person name="Bauer D."/>
            <person name="Andreopoulos W."/>
            <person name="Pangilinan J."/>
            <person name="LaButti K."/>
            <person name="Riley R."/>
            <person name="Lipzen A."/>
            <person name="Clum A."/>
            <person name="Drula E."/>
            <person name="Henrissat B."/>
            <person name="Kohler A."/>
            <person name="Grigoriev I.V."/>
            <person name="Martin F.M."/>
            <person name="Hacquard S."/>
        </authorList>
    </citation>
    <scope>NUCLEOTIDE SEQUENCE [LARGE SCALE GENOMIC DNA]</scope>
    <source>
        <strain evidence="3 4">MPI-CAGE-CH-0241</strain>
    </source>
</reference>
<feature type="compositionally biased region" description="Polar residues" evidence="1">
    <location>
        <begin position="110"/>
        <end position="120"/>
    </location>
</feature>
<keyword evidence="4" id="KW-1185">Reference proteome</keyword>
<comment type="caution">
    <text evidence="3">The sequence shown here is derived from an EMBL/GenBank/DDBJ whole genome shotgun (WGS) entry which is preliminary data.</text>
</comment>
<feature type="region of interest" description="Disordered" evidence="1">
    <location>
        <begin position="89"/>
        <end position="120"/>
    </location>
</feature>
<keyword evidence="2" id="KW-0472">Membrane</keyword>
<dbReference type="EMBL" id="JAGPYM010000015">
    <property type="protein sequence ID" value="KAH6887130.1"/>
    <property type="molecule type" value="Genomic_DNA"/>
</dbReference>